<keyword evidence="2" id="KW-1185">Reference proteome</keyword>
<accession>A0ABT8RHT3</accession>
<proteinExistence type="predicted"/>
<evidence type="ECO:0000313" key="1">
    <source>
        <dbReference type="EMBL" id="MDO1451635.1"/>
    </source>
</evidence>
<reference evidence="1" key="1">
    <citation type="submission" date="2023-07" db="EMBL/GenBank/DDBJ databases">
        <title>The genome sequence of Rhodocytophaga aerolata KACC 12507.</title>
        <authorList>
            <person name="Zhang X."/>
        </authorList>
    </citation>
    <scope>NUCLEOTIDE SEQUENCE</scope>
    <source>
        <strain evidence="1">KACC 12507</strain>
    </source>
</reference>
<evidence type="ECO:0000313" key="2">
    <source>
        <dbReference type="Proteomes" id="UP001168528"/>
    </source>
</evidence>
<protein>
    <submittedName>
        <fullName evidence="1">Uncharacterized protein</fullName>
    </submittedName>
</protein>
<dbReference type="EMBL" id="JAUKPO010000074">
    <property type="protein sequence ID" value="MDO1451635.1"/>
    <property type="molecule type" value="Genomic_DNA"/>
</dbReference>
<comment type="caution">
    <text evidence="1">The sequence shown here is derived from an EMBL/GenBank/DDBJ whole genome shotgun (WGS) entry which is preliminary data.</text>
</comment>
<organism evidence="1 2">
    <name type="scientific">Rhodocytophaga aerolata</name>
    <dbReference type="NCBI Taxonomy" id="455078"/>
    <lineage>
        <taxon>Bacteria</taxon>
        <taxon>Pseudomonadati</taxon>
        <taxon>Bacteroidota</taxon>
        <taxon>Cytophagia</taxon>
        <taxon>Cytophagales</taxon>
        <taxon>Rhodocytophagaceae</taxon>
        <taxon>Rhodocytophaga</taxon>
    </lineage>
</organism>
<name>A0ABT8RHT3_9BACT</name>
<sequence length="152" mass="17330">MKQIKFNQAYVRIFTLITLCLTASNFTTKFGLDSYAIYLNDQLILQQMVNQPLNLRVLPLKDAKESDQLYIKYTHCTIKGGAGTNRSISLQDEKGNTLKRWTFADASGSDLTMKIAVKELLEVEKNHANQELSLHYTARELPKGEMLSMLRL</sequence>
<gene>
    <name evidence="1" type="ORF">Q0590_35510</name>
</gene>
<dbReference type="Proteomes" id="UP001168528">
    <property type="component" value="Unassembled WGS sequence"/>
</dbReference>
<dbReference type="RefSeq" id="WP_302042432.1">
    <property type="nucleotide sequence ID" value="NZ_JAUKPO010000074.1"/>
</dbReference>